<proteinExistence type="predicted"/>
<evidence type="ECO:0000256" key="1">
    <source>
        <dbReference type="SAM" id="MobiDB-lite"/>
    </source>
</evidence>
<name>A0A183TT27_SCHSO</name>
<dbReference type="WBParaSite" id="SSLN_0002035701-mRNA-1">
    <property type="protein sequence ID" value="SSLN_0002035701-mRNA-1"/>
    <property type="gene ID" value="SSLN_0002035701"/>
</dbReference>
<feature type="compositionally biased region" description="Low complexity" evidence="1">
    <location>
        <begin position="18"/>
        <end position="34"/>
    </location>
</feature>
<feature type="region of interest" description="Disordered" evidence="1">
    <location>
        <begin position="1"/>
        <end position="38"/>
    </location>
</feature>
<evidence type="ECO:0000313" key="2">
    <source>
        <dbReference type="WBParaSite" id="SSLN_0002035701-mRNA-1"/>
    </source>
</evidence>
<protein>
    <submittedName>
        <fullName evidence="2">Secreted protein</fullName>
    </submittedName>
</protein>
<organism evidence="2">
    <name type="scientific">Schistocephalus solidus</name>
    <name type="common">Tapeworm</name>
    <dbReference type="NCBI Taxonomy" id="70667"/>
    <lineage>
        <taxon>Eukaryota</taxon>
        <taxon>Metazoa</taxon>
        <taxon>Spiralia</taxon>
        <taxon>Lophotrochozoa</taxon>
        <taxon>Platyhelminthes</taxon>
        <taxon>Cestoda</taxon>
        <taxon>Eucestoda</taxon>
        <taxon>Diphyllobothriidea</taxon>
        <taxon>Diphyllobothriidae</taxon>
        <taxon>Schistocephalus</taxon>
    </lineage>
</organism>
<reference evidence="2" key="1">
    <citation type="submission" date="2016-06" db="UniProtKB">
        <authorList>
            <consortium name="WormBaseParasite"/>
        </authorList>
    </citation>
    <scope>IDENTIFICATION</scope>
</reference>
<sequence>LNSSPSLVGEDVGGEIEAGAANSSNSASPRNALSLPPPKTASLPEIGFRCACRHGCLHTERCERALASTGRRRADAATSTSASCRHHHISSSSTSHWHLDREDCCQNNCVHVADPCESDNEHLCCRLKTA</sequence>
<dbReference type="AlphaFoldDB" id="A0A183TT27"/>
<accession>A0A183TT27</accession>